<dbReference type="GO" id="GO:0044325">
    <property type="term" value="F:transmembrane transporter binding"/>
    <property type="evidence" value="ECO:0007669"/>
    <property type="project" value="TreeGrafter"/>
</dbReference>
<dbReference type="CDD" id="cd04031">
    <property type="entry name" value="C2A_RIM1alpha"/>
    <property type="match status" value="1"/>
</dbReference>
<keyword evidence="4 9" id="KW-0863">Zinc-finger</keyword>
<dbReference type="Pfam" id="PF22601">
    <property type="entry name" value="RIM2a_ZnF"/>
    <property type="match status" value="1"/>
</dbReference>
<dbReference type="InterPro" id="IPR035892">
    <property type="entry name" value="C2_domain_sf"/>
</dbReference>
<evidence type="ECO:0000256" key="10">
    <source>
        <dbReference type="SAM" id="MobiDB-lite"/>
    </source>
</evidence>
<proteinExistence type="predicted"/>
<dbReference type="FunFam" id="2.60.40.150:FF:000003">
    <property type="entry name" value="Regulating synaptic membrane exocytosis protein 2"/>
    <property type="match status" value="1"/>
</dbReference>
<sequence length="1605" mass="179818">MMSTSRRPSLPPMPDLSHLDEAERKQIEEVLRRQREEEEKEQEMIRKMQHELETYRQNVDKINLEAKKLGPQGQLDTGAVCQICHKTKFADGVGHMCHYCQLKSCARCGGRMTVKQNKKLDDKPQVPVNKPPTTVWACNLCRKKQDLLAKTGAWYHGGMAKPVQLGIDGQSGSDTGSMKADISPPNEKRPKIYEKKLEGTPSGSDKENINSGPRGPHPHPKEGIRRQSSLDTGSSQHSRGRHNEQYALAPEDGDKLREHGPERGRNRDRSPASRRHYSETRLSETDRRFAQEFRHGERLGRGEGQSRSRDPSRERGGPRDDMKRGRDSHIDKRVRDGPRDLRDERHRDPHAREHDMVYKRGKDPDHYRQTPVDSMKGHDYADKDTIRGSREHVDMLDGDKRRTRDSPLSKGNNMQPPSSGKLDRGSSGRLTRPERSPRDASSSRRSPTTIDRDKGKEGLDMYHGEPPRSPSVSSRHKSSRNASPTVKDEGGHPLNEAPYSYSHSVSSHLDPSTAAGKNLGKNNNNNNRKKMENLRADSLSSDPSDCARPPPPKPHKHRKGNKKQRQHSLSSSDDEIRSTPENSSYEGEEESESIVSEKGGNESSLRQTNSTGRPDTFNGCQKCCHGNVCCKMAAYEAETHVLKDSGIDTGHSSSSQTLNEDSSKHPVTWKMSSDGSTYVGHMILKKTIDGARQDDCAILGLSIVGGRETPMGQHGAYITKVKKGSIADTVGHLRPGDEVLEFNGRCLQRATFEEVRDIIMESKQEPQVELIVHRSASAGEVPPGLQPSDQNTRRSPLDNDQRDITNGHTRKLNLSDTTPIFPSSRPRSQTSKSMGKIQVKLWYNVKGQELIITLISATNLPPTTKGQFRHPYCKVYLLPDRSEKSRRRTKTIMNSNEPTWNQTFMYDSVTIADLRNSLLEITVWDYDRMGPSEFMGEVLLDLHSANLEDDPFWYPLSQHDENSLPLPQSSPRTKTHQEAYYGRKDHLSPPVSSRGHSDSDMSEFDMDERSLGNVPAEVRRLDKTSSCSSFGSSAGSDEFSDPPDYKYSRTRTRPIPILKSQFRQEISPLAREDPIAKLRKAIVTSREEHERSHRHPKTAVEKLSVPGEQSSTQRTTSPKPPDTHSRNRSRTPSSYHRVPENVTRSLSPPDLSSSPSRLMANSPSNTPSPKKRQLPAIPTDAQRESRDRVVRDLEERARQIKSRMRPGSVTPNLSDSEAMRIRHRSHYDRSISRERGYPLYDRDPSRGRRKDDYDIPSDADSDISEISKVSTISVRSTQSEKPHKKFSQFKEKINTKSTIPRQQQPTVRTPTHDGQGFQKQSTSGSMSDSEVGSCVTEGRRRRPSLGHKIGSLIGLQRRSSSASQLTDGKKKSSIQRSEEVLSGRGLVKQPSKDSTDGSIGSISSDSGSVLWLNPAGMRLGPEGQFGDFIDGLGPAQLVGRQVLGSACLGEIQLSLYDRKHHLEVEVIRARGLIPKAGAKILPAPYVKVYLIDGKHCVEKQKTTVARRTLDPLYQQQLAFTEDYRGKILQVTVWGDYGRMDRKVFMGVAQILLDHLDLSNIVIGWYKLFTSSSLAGHHSSSSTIGHSRKGSTTSLDSGYNNNSPRT</sequence>
<protein>
    <submittedName>
        <fullName evidence="16">Regulating synaptic membrane exocytosis protein 1-like isoform X2</fullName>
    </submittedName>
</protein>
<comment type="subcellular location">
    <subcellularLocation>
        <location evidence="8">Synapse</location>
    </subcellularLocation>
</comment>
<dbReference type="Gene3D" id="2.60.40.150">
    <property type="entry name" value="C2 domain"/>
    <property type="match status" value="2"/>
</dbReference>
<dbReference type="SMART" id="SM00239">
    <property type="entry name" value="C2"/>
    <property type="match status" value="2"/>
</dbReference>
<dbReference type="SUPFAM" id="SSF50156">
    <property type="entry name" value="PDZ domain-like"/>
    <property type="match status" value="1"/>
</dbReference>
<feature type="compositionally biased region" description="Polar residues" evidence="10">
    <location>
        <begin position="409"/>
        <end position="418"/>
    </location>
</feature>
<name>A0A8B8DW70_CRAVI</name>
<feature type="compositionally biased region" description="Polar residues" evidence="10">
    <location>
        <begin position="1591"/>
        <end position="1605"/>
    </location>
</feature>
<feature type="region of interest" description="Disordered" evidence="10">
    <location>
        <begin position="777"/>
        <end position="832"/>
    </location>
</feature>
<keyword evidence="6" id="KW-0862">Zinc</keyword>
<feature type="compositionally biased region" description="Polar residues" evidence="10">
    <location>
        <begin position="806"/>
        <end position="832"/>
    </location>
</feature>
<dbReference type="InterPro" id="IPR001478">
    <property type="entry name" value="PDZ"/>
</dbReference>
<feature type="compositionally biased region" description="Low complexity" evidence="10">
    <location>
        <begin position="1025"/>
        <end position="1037"/>
    </location>
</feature>
<feature type="domain" description="RabBD" evidence="14">
    <location>
        <begin position="13"/>
        <end position="158"/>
    </location>
</feature>
<dbReference type="InterPro" id="IPR011011">
    <property type="entry name" value="Znf_FYVE_PHD"/>
</dbReference>
<evidence type="ECO:0000313" key="16">
    <source>
        <dbReference type="RefSeq" id="XP_022331873.1"/>
    </source>
</evidence>
<evidence type="ECO:0000256" key="2">
    <source>
        <dbReference type="ARBA" id="ARBA00022723"/>
    </source>
</evidence>
<evidence type="ECO:0000259" key="14">
    <source>
        <dbReference type="PROSITE" id="PS50916"/>
    </source>
</evidence>
<dbReference type="PROSITE" id="PS50004">
    <property type="entry name" value="C2"/>
    <property type="match status" value="2"/>
</dbReference>
<feature type="compositionally biased region" description="Polar residues" evidence="10">
    <location>
        <begin position="1268"/>
        <end position="1279"/>
    </location>
</feature>
<dbReference type="PANTHER" id="PTHR12157:SF21">
    <property type="entry name" value="RAB3 INTERACTING MOLECULE, ISOFORM F"/>
    <property type="match status" value="1"/>
</dbReference>
<evidence type="ECO:0000256" key="7">
    <source>
        <dbReference type="ARBA" id="ARBA00023018"/>
    </source>
</evidence>
<dbReference type="Pfam" id="PF00595">
    <property type="entry name" value="PDZ"/>
    <property type="match status" value="1"/>
</dbReference>
<keyword evidence="15" id="KW-1185">Reference proteome</keyword>
<keyword evidence="2" id="KW-0479">Metal-binding</keyword>
<keyword evidence="7" id="KW-0770">Synapse</keyword>
<accession>A0A8B8DW70</accession>
<dbReference type="SUPFAM" id="SSF49562">
    <property type="entry name" value="C2 domain (Calcium/lipid-binding domain, CaLB)"/>
    <property type="match status" value="2"/>
</dbReference>
<evidence type="ECO:0000256" key="9">
    <source>
        <dbReference type="PROSITE-ProRule" id="PRU00091"/>
    </source>
</evidence>
<dbReference type="FunFam" id="3.30.40.10:FF:000044">
    <property type="entry name" value="Regulating synaptic membrane exocytosis protein 2"/>
    <property type="match status" value="1"/>
</dbReference>
<feature type="compositionally biased region" description="Basic and acidic residues" evidence="10">
    <location>
        <begin position="17"/>
        <end position="41"/>
    </location>
</feature>
<feature type="domain" description="PDZ" evidence="12">
    <location>
        <begin position="681"/>
        <end position="774"/>
    </location>
</feature>
<evidence type="ECO:0000256" key="3">
    <source>
        <dbReference type="ARBA" id="ARBA00022737"/>
    </source>
</evidence>
<feature type="compositionally biased region" description="Basic residues" evidence="10">
    <location>
        <begin position="553"/>
        <end position="566"/>
    </location>
</feature>
<dbReference type="SMART" id="SM00228">
    <property type="entry name" value="PDZ"/>
    <property type="match status" value="1"/>
</dbReference>
<keyword evidence="1" id="KW-0597">Phosphoprotein</keyword>
<dbReference type="GO" id="GO:0031267">
    <property type="term" value="F:small GTPase binding"/>
    <property type="evidence" value="ECO:0007669"/>
    <property type="project" value="InterPro"/>
</dbReference>
<dbReference type="GO" id="GO:0048791">
    <property type="term" value="P:calcium ion-regulated exocytosis of neurotransmitter"/>
    <property type="evidence" value="ECO:0007669"/>
    <property type="project" value="TreeGrafter"/>
</dbReference>
<feature type="compositionally biased region" description="Polar residues" evidence="10">
    <location>
        <begin position="226"/>
        <end position="237"/>
    </location>
</feature>
<dbReference type="Gene3D" id="3.30.40.10">
    <property type="entry name" value="Zinc/RING finger domain, C3HC4 (zinc finger)"/>
    <property type="match status" value="1"/>
</dbReference>
<dbReference type="Proteomes" id="UP000694844">
    <property type="component" value="Chromosome 1"/>
</dbReference>
<dbReference type="GO" id="GO:0030154">
    <property type="term" value="P:cell differentiation"/>
    <property type="evidence" value="ECO:0007669"/>
    <property type="project" value="UniProtKB-KW"/>
</dbReference>
<feature type="compositionally biased region" description="Polar residues" evidence="10">
    <location>
        <begin position="1317"/>
        <end position="1330"/>
    </location>
</feature>
<feature type="compositionally biased region" description="Polar residues" evidence="10">
    <location>
        <begin position="1159"/>
        <end position="1168"/>
    </location>
</feature>
<evidence type="ECO:0000256" key="5">
    <source>
        <dbReference type="ARBA" id="ARBA00022782"/>
    </source>
</evidence>
<dbReference type="GO" id="GO:0008270">
    <property type="term" value="F:zinc ion binding"/>
    <property type="evidence" value="ECO:0007669"/>
    <property type="project" value="UniProtKB-KW"/>
</dbReference>
<feature type="compositionally biased region" description="Basic and acidic residues" evidence="10">
    <location>
        <begin position="186"/>
        <end position="208"/>
    </location>
</feature>
<evidence type="ECO:0000256" key="4">
    <source>
        <dbReference type="ARBA" id="ARBA00022771"/>
    </source>
</evidence>
<feature type="compositionally biased region" description="Basic and acidic residues" evidence="10">
    <location>
        <begin position="252"/>
        <end position="368"/>
    </location>
</feature>
<dbReference type="Pfam" id="PF00168">
    <property type="entry name" value="C2"/>
    <property type="match status" value="2"/>
</dbReference>
<feature type="domain" description="C2" evidence="11">
    <location>
        <begin position="833"/>
        <end position="954"/>
    </location>
</feature>
<feature type="compositionally biased region" description="Basic and acidic residues" evidence="10">
    <location>
        <begin position="791"/>
        <end position="805"/>
    </location>
</feature>
<dbReference type="FunFam" id="2.60.40.150:FF:000001">
    <property type="entry name" value="Regulating synaptic membrane exocytosis 3, isoform CRA_a"/>
    <property type="match status" value="1"/>
</dbReference>
<feature type="compositionally biased region" description="Basic and acidic residues" evidence="10">
    <location>
        <begin position="421"/>
        <end position="442"/>
    </location>
</feature>
<dbReference type="InterPro" id="IPR013083">
    <property type="entry name" value="Znf_RING/FYVE/PHD"/>
</dbReference>
<feature type="domain" description="C2" evidence="11">
    <location>
        <begin position="1447"/>
        <end position="1565"/>
    </location>
</feature>
<dbReference type="PANTHER" id="PTHR12157">
    <property type="entry name" value="REGULATING SYNAPTIC MEMBRANE EXOCYTOSIS PROTEIN"/>
    <property type="match status" value="1"/>
</dbReference>
<evidence type="ECO:0000259" key="13">
    <source>
        <dbReference type="PROSITE" id="PS50178"/>
    </source>
</evidence>
<dbReference type="GO" id="GO:0048788">
    <property type="term" value="C:cytoskeleton of presynaptic active zone"/>
    <property type="evidence" value="ECO:0007669"/>
    <property type="project" value="TreeGrafter"/>
</dbReference>
<dbReference type="InterPro" id="IPR054386">
    <property type="entry name" value="RIM_Znf"/>
</dbReference>
<feature type="compositionally biased region" description="Polar residues" evidence="10">
    <location>
        <begin position="650"/>
        <end position="660"/>
    </location>
</feature>
<dbReference type="CDD" id="cd04028">
    <property type="entry name" value="C2B_RIM1alpha"/>
    <property type="match status" value="1"/>
</dbReference>
<feature type="compositionally biased region" description="Polar residues" evidence="10">
    <location>
        <begin position="601"/>
        <end position="612"/>
    </location>
</feature>
<dbReference type="GO" id="GO:0050806">
    <property type="term" value="P:positive regulation of synaptic transmission"/>
    <property type="evidence" value="ECO:0007669"/>
    <property type="project" value="TreeGrafter"/>
</dbReference>
<gene>
    <name evidence="16" type="primary">LOC111129693</name>
</gene>
<dbReference type="InterPro" id="IPR039032">
    <property type="entry name" value="Rim-like"/>
</dbReference>
<feature type="compositionally biased region" description="Low complexity" evidence="10">
    <location>
        <begin position="1144"/>
        <end position="1158"/>
    </location>
</feature>
<feature type="domain" description="FYVE-type" evidence="13">
    <location>
        <begin position="81"/>
        <end position="146"/>
    </location>
</feature>
<evidence type="ECO:0000256" key="8">
    <source>
        <dbReference type="ARBA" id="ARBA00034103"/>
    </source>
</evidence>
<dbReference type="InterPro" id="IPR017455">
    <property type="entry name" value="Znf_FYVE-rel"/>
</dbReference>
<dbReference type="GO" id="GO:0006886">
    <property type="term" value="P:intracellular protein transport"/>
    <property type="evidence" value="ECO:0007669"/>
    <property type="project" value="InterPro"/>
</dbReference>
<dbReference type="PROSITE" id="PS50916">
    <property type="entry name" value="RABBD"/>
    <property type="match status" value="1"/>
</dbReference>
<dbReference type="RefSeq" id="XP_022331873.1">
    <property type="nucleotide sequence ID" value="XM_022476165.1"/>
</dbReference>
<evidence type="ECO:0000256" key="1">
    <source>
        <dbReference type="ARBA" id="ARBA00022553"/>
    </source>
</evidence>
<evidence type="ECO:0000256" key="6">
    <source>
        <dbReference type="ARBA" id="ARBA00022833"/>
    </source>
</evidence>
<feature type="region of interest" description="Disordered" evidence="10">
    <location>
        <begin position="646"/>
        <end position="669"/>
    </location>
</feature>
<reference evidence="15" key="1">
    <citation type="submission" date="2024-06" db="UniProtKB">
        <authorList>
            <consortium name="RefSeq"/>
        </authorList>
    </citation>
    <scope>NUCLEOTIDE SEQUENCE [LARGE SCALE GENOMIC DNA]</scope>
</reference>
<dbReference type="InterPro" id="IPR010911">
    <property type="entry name" value="Rab_BD"/>
</dbReference>
<dbReference type="GeneID" id="111129693"/>
<feature type="region of interest" description="Disordered" evidence="10">
    <location>
        <begin position="958"/>
        <end position="1052"/>
    </location>
</feature>
<feature type="compositionally biased region" description="Basic and acidic residues" evidence="10">
    <location>
        <begin position="975"/>
        <end position="987"/>
    </location>
</feature>
<dbReference type="GO" id="GO:0042391">
    <property type="term" value="P:regulation of membrane potential"/>
    <property type="evidence" value="ECO:0007669"/>
    <property type="project" value="TreeGrafter"/>
</dbReference>
<evidence type="ECO:0000259" key="11">
    <source>
        <dbReference type="PROSITE" id="PS50004"/>
    </source>
</evidence>
<dbReference type="CDD" id="cd06714">
    <property type="entry name" value="PDZ_RIM-like"/>
    <property type="match status" value="1"/>
</dbReference>
<dbReference type="Gene3D" id="2.30.42.10">
    <property type="match status" value="1"/>
</dbReference>
<feature type="compositionally biased region" description="Basic and acidic residues" evidence="10">
    <location>
        <begin position="1181"/>
        <end position="1198"/>
    </location>
</feature>
<feature type="compositionally biased region" description="Basic and acidic residues" evidence="10">
    <location>
        <begin position="450"/>
        <end position="466"/>
    </location>
</feature>
<feature type="region of interest" description="Disordered" evidence="10">
    <location>
        <begin position="1576"/>
        <end position="1605"/>
    </location>
</feature>
<feature type="compositionally biased region" description="Polar residues" evidence="10">
    <location>
        <begin position="1357"/>
        <end position="1366"/>
    </location>
</feature>
<dbReference type="SUPFAM" id="SSF57903">
    <property type="entry name" value="FYVE/PHD zinc finger"/>
    <property type="match status" value="1"/>
</dbReference>
<feature type="compositionally biased region" description="Polar residues" evidence="10">
    <location>
        <begin position="1295"/>
        <end position="1309"/>
    </location>
</feature>
<dbReference type="InterPro" id="IPR000008">
    <property type="entry name" value="C2_dom"/>
</dbReference>
<dbReference type="OrthoDB" id="420032at2759"/>
<keyword evidence="5" id="KW-0221">Differentiation</keyword>
<dbReference type="FunFam" id="2.30.42.10:FF:000003">
    <property type="entry name" value="Regulating synaptic membrane exocytosis protein 1, putative"/>
    <property type="match status" value="1"/>
</dbReference>
<feature type="region of interest" description="Disordered" evidence="10">
    <location>
        <begin position="1083"/>
        <end position="1401"/>
    </location>
</feature>
<dbReference type="GO" id="GO:0042734">
    <property type="term" value="C:presynaptic membrane"/>
    <property type="evidence" value="ECO:0007669"/>
    <property type="project" value="TreeGrafter"/>
</dbReference>
<feature type="compositionally biased region" description="Polar residues" evidence="10">
    <location>
        <begin position="1107"/>
        <end position="1117"/>
    </location>
</feature>
<dbReference type="GO" id="GO:0048167">
    <property type="term" value="P:regulation of synaptic plasticity"/>
    <property type="evidence" value="ECO:0007669"/>
    <property type="project" value="TreeGrafter"/>
</dbReference>
<feature type="region of interest" description="Disordered" evidence="10">
    <location>
        <begin position="1"/>
        <end position="41"/>
    </location>
</feature>
<organism evidence="15 16">
    <name type="scientific">Crassostrea virginica</name>
    <name type="common">Eastern oyster</name>
    <dbReference type="NCBI Taxonomy" id="6565"/>
    <lineage>
        <taxon>Eukaryota</taxon>
        <taxon>Metazoa</taxon>
        <taxon>Spiralia</taxon>
        <taxon>Lophotrochozoa</taxon>
        <taxon>Mollusca</taxon>
        <taxon>Bivalvia</taxon>
        <taxon>Autobranchia</taxon>
        <taxon>Pteriomorphia</taxon>
        <taxon>Ostreida</taxon>
        <taxon>Ostreoidea</taxon>
        <taxon>Ostreidae</taxon>
        <taxon>Crassostrea</taxon>
    </lineage>
</organism>
<evidence type="ECO:0000259" key="12">
    <source>
        <dbReference type="PROSITE" id="PS50106"/>
    </source>
</evidence>
<reference evidence="16" key="2">
    <citation type="submission" date="2025-08" db="UniProtKB">
        <authorList>
            <consortium name="RefSeq"/>
        </authorList>
    </citation>
    <scope>IDENTIFICATION</scope>
    <source>
        <tissue evidence="16">Whole sample</tissue>
    </source>
</reference>
<dbReference type="PROSITE" id="PS50106">
    <property type="entry name" value="PDZ"/>
    <property type="match status" value="1"/>
</dbReference>
<feature type="compositionally biased region" description="Basic and acidic residues" evidence="10">
    <location>
        <begin position="1227"/>
        <end position="1253"/>
    </location>
</feature>
<keyword evidence="3" id="KW-0677">Repeat</keyword>
<dbReference type="PROSITE" id="PS50178">
    <property type="entry name" value="ZF_FYVE"/>
    <property type="match status" value="1"/>
</dbReference>
<feature type="compositionally biased region" description="Low complexity" evidence="10">
    <location>
        <begin position="517"/>
        <end position="526"/>
    </location>
</feature>
<feature type="compositionally biased region" description="Acidic residues" evidence="10">
    <location>
        <begin position="1254"/>
        <end position="1263"/>
    </location>
</feature>
<feature type="compositionally biased region" description="Basic and acidic residues" evidence="10">
    <location>
        <begin position="375"/>
        <end position="407"/>
    </location>
</feature>
<dbReference type="InterPro" id="IPR036034">
    <property type="entry name" value="PDZ_sf"/>
</dbReference>
<evidence type="ECO:0000313" key="15">
    <source>
        <dbReference type="Proteomes" id="UP000694844"/>
    </source>
</evidence>
<feature type="region of interest" description="Disordered" evidence="10">
    <location>
        <begin position="166"/>
        <end position="612"/>
    </location>
</feature>
<feature type="compositionally biased region" description="Polar residues" evidence="10">
    <location>
        <begin position="501"/>
        <end position="510"/>
    </location>
</feature>